<proteinExistence type="predicted"/>
<organism evidence="2 3">
    <name type="scientific">Lampropedia puyangensis</name>
    <dbReference type="NCBI Taxonomy" id="1330072"/>
    <lineage>
        <taxon>Bacteria</taxon>
        <taxon>Pseudomonadati</taxon>
        <taxon>Pseudomonadota</taxon>
        <taxon>Betaproteobacteria</taxon>
        <taxon>Burkholderiales</taxon>
        <taxon>Comamonadaceae</taxon>
        <taxon>Lampropedia</taxon>
    </lineage>
</organism>
<feature type="coiled-coil region" evidence="1">
    <location>
        <begin position="258"/>
        <end position="285"/>
    </location>
</feature>
<comment type="caution">
    <text evidence="2">The sequence shown here is derived from an EMBL/GenBank/DDBJ whole genome shotgun (WGS) entry which is preliminary data.</text>
</comment>
<reference evidence="2 3" key="1">
    <citation type="journal article" date="2015" name="Antonie Van Leeuwenhoek">
        <title>Lampropedia puyangensis sp. nov., isolated from symptomatic bark of Populus ? euramericana canker and emended description of Lampropedia hyalina (Ehrenberg 1832) Lee et al. 2004.</title>
        <authorList>
            <person name="Li Y."/>
            <person name="Wang T."/>
            <person name="Piao C.G."/>
            <person name="Wang L.F."/>
            <person name="Tian G.Z."/>
            <person name="Zhu T.H."/>
            <person name="Guo M.W."/>
        </authorList>
    </citation>
    <scope>NUCLEOTIDE SEQUENCE [LARGE SCALE GENOMIC DNA]</scope>
    <source>
        <strain evidence="2 3">2-bin</strain>
    </source>
</reference>
<dbReference type="Proteomes" id="UP000308917">
    <property type="component" value="Unassembled WGS sequence"/>
</dbReference>
<sequence length="287" mass="31697">MSEQKIEEQRTPKTLAEFLESSPPATLALISDLISKEWRNGAHWYFFAAPELHLHCGNERCNGMRVFRAVKPPRSADVPTSDYQFLFVDYCCSNCAATTKTFSLAVKRDGDGPPGNAYKFGELPNFGPPTPARLLKLIGPDRELFLRGRRCENQGLGIGAFVYYRRVIEGQKNRIIDEILKVSQKIGAPPEVLAALEAAKAETQFSKAIDTIKPAVPQTLLVNGHNPLTLLHSALSEGLHQQSDEVCLELATSVRVVLAELSERLAQALKDEAELNKAISRLMQAKG</sequence>
<dbReference type="OrthoDB" id="981660at2"/>
<evidence type="ECO:0000313" key="3">
    <source>
        <dbReference type="Proteomes" id="UP000308917"/>
    </source>
</evidence>
<keyword evidence="1" id="KW-0175">Coiled coil</keyword>
<protein>
    <submittedName>
        <fullName evidence="2">Uncharacterized protein</fullName>
    </submittedName>
</protein>
<name>A0A4S8FBZ2_9BURK</name>
<accession>A0A4S8FBZ2</accession>
<gene>
    <name evidence="2" type="ORF">E9531_01020</name>
</gene>
<dbReference type="EMBL" id="STFG01000001">
    <property type="protein sequence ID" value="THU05168.1"/>
    <property type="molecule type" value="Genomic_DNA"/>
</dbReference>
<dbReference type="RefSeq" id="WP_136571880.1">
    <property type="nucleotide sequence ID" value="NZ_STFG01000001.1"/>
</dbReference>
<evidence type="ECO:0000313" key="2">
    <source>
        <dbReference type="EMBL" id="THU05168.1"/>
    </source>
</evidence>
<evidence type="ECO:0000256" key="1">
    <source>
        <dbReference type="SAM" id="Coils"/>
    </source>
</evidence>
<dbReference type="AlphaFoldDB" id="A0A4S8FBZ2"/>
<keyword evidence="3" id="KW-1185">Reference proteome</keyword>